<dbReference type="AlphaFoldDB" id="A0A815PYC4"/>
<dbReference type="Proteomes" id="UP000663829">
    <property type="component" value="Unassembled WGS sequence"/>
</dbReference>
<feature type="domain" description="Peptidase M14" evidence="4">
    <location>
        <begin position="1"/>
        <end position="88"/>
    </location>
</feature>
<dbReference type="Pfam" id="PF00246">
    <property type="entry name" value="Peptidase_M14"/>
    <property type="match status" value="1"/>
</dbReference>
<dbReference type="GO" id="GO:0008270">
    <property type="term" value="F:zinc ion binding"/>
    <property type="evidence" value="ECO:0007669"/>
    <property type="project" value="InterPro"/>
</dbReference>
<evidence type="ECO:0000313" key="5">
    <source>
        <dbReference type="EMBL" id="CAF1456134.1"/>
    </source>
</evidence>
<evidence type="ECO:0000313" key="6">
    <source>
        <dbReference type="EMBL" id="CAF4327934.1"/>
    </source>
</evidence>
<dbReference type="GO" id="GO:0006508">
    <property type="term" value="P:proteolysis"/>
    <property type="evidence" value="ECO:0007669"/>
    <property type="project" value="InterPro"/>
</dbReference>
<comment type="cofactor">
    <cofactor evidence="1">
        <name>Zn(2+)</name>
        <dbReference type="ChEBI" id="CHEBI:29105"/>
    </cofactor>
</comment>
<proteinExistence type="inferred from homology"/>
<comment type="caution">
    <text evidence="5">The sequence shown here is derived from an EMBL/GenBank/DDBJ whole genome shotgun (WGS) entry which is preliminary data.</text>
</comment>
<dbReference type="PROSITE" id="PS52035">
    <property type="entry name" value="PEPTIDASE_M14"/>
    <property type="match status" value="1"/>
</dbReference>
<protein>
    <recommendedName>
        <fullName evidence="4">Peptidase M14 domain-containing protein</fullName>
    </recommendedName>
</protein>
<accession>A0A815PYC4</accession>
<evidence type="ECO:0000256" key="2">
    <source>
        <dbReference type="ARBA" id="ARBA00005988"/>
    </source>
</evidence>
<dbReference type="Gene3D" id="3.40.630.10">
    <property type="entry name" value="Zn peptidases"/>
    <property type="match status" value="1"/>
</dbReference>
<dbReference type="InterPro" id="IPR050821">
    <property type="entry name" value="Cytosolic_carboxypeptidase"/>
</dbReference>
<dbReference type="SUPFAM" id="SSF53187">
    <property type="entry name" value="Zn-dependent exopeptidases"/>
    <property type="match status" value="1"/>
</dbReference>
<evidence type="ECO:0000256" key="3">
    <source>
        <dbReference type="PROSITE-ProRule" id="PRU01379"/>
    </source>
</evidence>
<sequence>MMRGLLDFITSNDETAQKLRKLLVFKIVPMLNPDGVIIGNYRCSLTGKDMNRNFRHPRKQTFPTVYYIKELITNLQKQQHEVKTITID</sequence>
<comment type="caution">
    <text evidence="3">Lacks conserved residue(s) required for the propagation of feature annotation.</text>
</comment>
<organism evidence="5 7">
    <name type="scientific">Didymodactylos carnosus</name>
    <dbReference type="NCBI Taxonomy" id="1234261"/>
    <lineage>
        <taxon>Eukaryota</taxon>
        <taxon>Metazoa</taxon>
        <taxon>Spiralia</taxon>
        <taxon>Gnathifera</taxon>
        <taxon>Rotifera</taxon>
        <taxon>Eurotatoria</taxon>
        <taxon>Bdelloidea</taxon>
        <taxon>Philodinida</taxon>
        <taxon>Philodinidae</taxon>
        <taxon>Didymodactylos</taxon>
    </lineage>
</organism>
<name>A0A815PYC4_9BILA</name>
<gene>
    <name evidence="5" type="ORF">GPM918_LOCUS34910</name>
    <name evidence="6" type="ORF">SRO942_LOCUS35624</name>
</gene>
<dbReference type="EMBL" id="CAJOBC010085195">
    <property type="protein sequence ID" value="CAF4327934.1"/>
    <property type="molecule type" value="Genomic_DNA"/>
</dbReference>
<evidence type="ECO:0000259" key="4">
    <source>
        <dbReference type="PROSITE" id="PS52035"/>
    </source>
</evidence>
<keyword evidence="7" id="KW-1185">Reference proteome</keyword>
<evidence type="ECO:0000256" key="1">
    <source>
        <dbReference type="ARBA" id="ARBA00001947"/>
    </source>
</evidence>
<dbReference type="EMBL" id="CAJNOQ010019740">
    <property type="protein sequence ID" value="CAF1456134.1"/>
    <property type="molecule type" value="Genomic_DNA"/>
</dbReference>
<dbReference type="PANTHER" id="PTHR12756">
    <property type="entry name" value="CYTOSOLIC CARBOXYPEPTIDASE"/>
    <property type="match status" value="1"/>
</dbReference>
<evidence type="ECO:0000313" key="7">
    <source>
        <dbReference type="Proteomes" id="UP000663829"/>
    </source>
</evidence>
<dbReference type="Proteomes" id="UP000681722">
    <property type="component" value="Unassembled WGS sequence"/>
</dbReference>
<reference evidence="5" key="1">
    <citation type="submission" date="2021-02" db="EMBL/GenBank/DDBJ databases">
        <authorList>
            <person name="Nowell W R."/>
        </authorList>
    </citation>
    <scope>NUCLEOTIDE SEQUENCE</scope>
</reference>
<comment type="similarity">
    <text evidence="2 3">Belongs to the peptidase M14 family.</text>
</comment>
<dbReference type="InterPro" id="IPR000834">
    <property type="entry name" value="Peptidase_M14"/>
</dbReference>
<dbReference type="OrthoDB" id="10253041at2759"/>
<dbReference type="GO" id="GO:0004181">
    <property type="term" value="F:metallocarboxypeptidase activity"/>
    <property type="evidence" value="ECO:0007669"/>
    <property type="project" value="InterPro"/>
</dbReference>
<dbReference type="PANTHER" id="PTHR12756:SF4">
    <property type="entry name" value="PEPTIDASE M14 CARBOXYPEPTIDASE A DOMAIN-CONTAINING PROTEIN"/>
    <property type="match status" value="1"/>
</dbReference>